<dbReference type="AlphaFoldDB" id="R6UCN4"/>
<reference evidence="1" key="1">
    <citation type="submission" date="2012-11" db="EMBL/GenBank/DDBJ databases">
        <title>Dependencies among metagenomic species, viruses, plasmids and units of genetic variation.</title>
        <authorList>
            <person name="Nielsen H.B."/>
            <person name="Almeida M."/>
            <person name="Juncker A.S."/>
            <person name="Rasmussen S."/>
            <person name="Li J."/>
            <person name="Sunagawa S."/>
            <person name="Plichta D."/>
            <person name="Gautier L."/>
            <person name="Le Chatelier E."/>
            <person name="Peletier E."/>
            <person name="Bonde I."/>
            <person name="Nielsen T."/>
            <person name="Manichanh C."/>
            <person name="Arumugam M."/>
            <person name="Batto J."/>
            <person name="Santos M.B.Q.D."/>
            <person name="Blom N."/>
            <person name="Borruel N."/>
            <person name="Burgdorf K.S."/>
            <person name="Boumezbeur F."/>
            <person name="Casellas F."/>
            <person name="Dore J."/>
            <person name="Guarner F."/>
            <person name="Hansen T."/>
            <person name="Hildebrand F."/>
            <person name="Kaas R.S."/>
            <person name="Kennedy S."/>
            <person name="Kristiansen K."/>
            <person name="Kultima J.R."/>
            <person name="Leonard P."/>
            <person name="Levenez F."/>
            <person name="Lund O."/>
            <person name="Moumen B."/>
            <person name="Le Paslier D."/>
            <person name="Pons N."/>
            <person name="Pedersen O."/>
            <person name="Prifti E."/>
            <person name="Qin J."/>
            <person name="Raes J."/>
            <person name="Tap J."/>
            <person name="Tims S."/>
            <person name="Ussery D.W."/>
            <person name="Yamada T."/>
            <person name="MetaHit consortium"/>
            <person name="Renault P."/>
            <person name="Sicheritz-Ponten T."/>
            <person name="Bork P."/>
            <person name="Wang J."/>
            <person name="Brunak S."/>
            <person name="Ehrlich S.D."/>
        </authorList>
    </citation>
    <scope>NUCLEOTIDE SEQUENCE [LARGE SCALE GENOMIC DNA]</scope>
</reference>
<name>R6UCN4_9BACT</name>
<comment type="caution">
    <text evidence="1">The sequence shown here is derived from an EMBL/GenBank/DDBJ whole genome shotgun (WGS) entry which is preliminary data.</text>
</comment>
<evidence type="ECO:0000313" key="2">
    <source>
        <dbReference type="Proteomes" id="UP000017938"/>
    </source>
</evidence>
<accession>R6UCN4</accession>
<dbReference type="Proteomes" id="UP000017938">
    <property type="component" value="Unassembled WGS sequence"/>
</dbReference>
<protein>
    <submittedName>
        <fullName evidence="1">Uncharacterized protein</fullName>
    </submittedName>
</protein>
<organism evidence="1 2">
    <name type="scientific">Candidatus Colimorpha enterica</name>
    <dbReference type="NCBI Taxonomy" id="3083063"/>
    <lineage>
        <taxon>Bacteria</taxon>
        <taxon>Pseudomonadati</taxon>
        <taxon>Bacteroidota</taxon>
        <taxon>Bacteroidia</taxon>
        <taxon>Bacteroidales</taxon>
        <taxon>Candidatus Colimorpha</taxon>
    </lineage>
</organism>
<gene>
    <name evidence="1" type="ORF">BN580_00525</name>
</gene>
<proteinExistence type="predicted"/>
<evidence type="ECO:0000313" key="1">
    <source>
        <dbReference type="EMBL" id="CDC77886.1"/>
    </source>
</evidence>
<dbReference type="EMBL" id="CBFW010000452">
    <property type="protein sequence ID" value="CDC77886.1"/>
    <property type="molecule type" value="Genomic_DNA"/>
</dbReference>
<sequence>MKISNDYEIRVEQKYYAIFKDVNGKEQKVEVEKEVAEALIQAHRSEKANARYNERYTYTDGVIVLFRPDKYERRIDECNESKSACFKG</sequence>